<sequence>MFGNTCYRAYSYLKSKDSEKKVVLNDVYCDFLNITDCTLTETADRVAITACEQNYVHIEREISILKSCNHVNIVKHYQSWLEQATPCSELDKIYIQMEYCEHNLDHVSAIIQSVYKRKTNEMISPVAYFIMLTLIDGILAGIEYLHSKRIKHRNINMNNILLKGSVVKVCDFGLAKVIESSSEIHSNVGKVSYKAPEVQSGGNYNTLADVYSLGAMFIQFMNVDINKQDVHPELKDLLARMIAGVANKRPTCSELLIMFGKSPVIYDLDQVRADHH</sequence>
<evidence type="ECO:0000256" key="4">
    <source>
        <dbReference type="ARBA" id="ARBA00022840"/>
    </source>
</evidence>
<accession>A0A7R9Q5K3</accession>
<dbReference type="Proteomes" id="UP000759131">
    <property type="component" value="Unassembled WGS sequence"/>
</dbReference>
<evidence type="ECO:0000256" key="1">
    <source>
        <dbReference type="ARBA" id="ARBA00022679"/>
    </source>
</evidence>
<dbReference type="SUPFAM" id="SSF56112">
    <property type="entry name" value="Protein kinase-like (PK-like)"/>
    <property type="match status" value="1"/>
</dbReference>
<evidence type="ECO:0000259" key="6">
    <source>
        <dbReference type="PROSITE" id="PS50011"/>
    </source>
</evidence>
<dbReference type="PANTHER" id="PTHR11042">
    <property type="entry name" value="EUKARYOTIC TRANSLATION INITIATION FACTOR 2-ALPHA KINASE EIF2-ALPHA KINASE -RELATED"/>
    <property type="match status" value="1"/>
</dbReference>
<dbReference type="Gene3D" id="3.30.200.20">
    <property type="entry name" value="Phosphorylase Kinase, domain 1"/>
    <property type="match status" value="1"/>
</dbReference>
<dbReference type="AlphaFoldDB" id="A0A7R9Q5K3"/>
<feature type="transmembrane region" description="Helical" evidence="5">
    <location>
        <begin position="126"/>
        <end position="145"/>
    </location>
</feature>
<organism evidence="7">
    <name type="scientific">Medioppia subpectinata</name>
    <dbReference type="NCBI Taxonomy" id="1979941"/>
    <lineage>
        <taxon>Eukaryota</taxon>
        <taxon>Metazoa</taxon>
        <taxon>Ecdysozoa</taxon>
        <taxon>Arthropoda</taxon>
        <taxon>Chelicerata</taxon>
        <taxon>Arachnida</taxon>
        <taxon>Acari</taxon>
        <taxon>Acariformes</taxon>
        <taxon>Sarcoptiformes</taxon>
        <taxon>Oribatida</taxon>
        <taxon>Brachypylina</taxon>
        <taxon>Oppioidea</taxon>
        <taxon>Oppiidae</taxon>
        <taxon>Medioppia</taxon>
    </lineage>
</organism>
<keyword evidence="5" id="KW-0812">Transmembrane</keyword>
<proteinExistence type="predicted"/>
<dbReference type="CDD" id="cd00180">
    <property type="entry name" value="PKc"/>
    <property type="match status" value="1"/>
</dbReference>
<dbReference type="Gene3D" id="1.10.510.10">
    <property type="entry name" value="Transferase(Phosphotransferase) domain 1"/>
    <property type="match status" value="1"/>
</dbReference>
<dbReference type="InterPro" id="IPR011009">
    <property type="entry name" value="Kinase-like_dom_sf"/>
</dbReference>
<protein>
    <recommendedName>
        <fullName evidence="6">Protein kinase domain-containing protein</fullName>
    </recommendedName>
</protein>
<keyword evidence="4" id="KW-0067">ATP-binding</keyword>
<name>A0A7R9Q5K3_9ACAR</name>
<evidence type="ECO:0000313" key="8">
    <source>
        <dbReference type="Proteomes" id="UP000759131"/>
    </source>
</evidence>
<feature type="domain" description="Protein kinase" evidence="6">
    <location>
        <begin position="1"/>
        <end position="276"/>
    </location>
</feature>
<feature type="non-terminal residue" evidence="7">
    <location>
        <position position="1"/>
    </location>
</feature>
<dbReference type="Pfam" id="PF00069">
    <property type="entry name" value="Pkinase"/>
    <property type="match status" value="1"/>
</dbReference>
<dbReference type="EMBL" id="CAJPIZ010011028">
    <property type="protein sequence ID" value="CAG2112896.1"/>
    <property type="molecule type" value="Genomic_DNA"/>
</dbReference>
<dbReference type="InterPro" id="IPR000719">
    <property type="entry name" value="Prot_kinase_dom"/>
</dbReference>
<dbReference type="PROSITE" id="PS50011">
    <property type="entry name" value="PROTEIN_KINASE_DOM"/>
    <property type="match status" value="1"/>
</dbReference>
<dbReference type="EMBL" id="OC865603">
    <property type="protein sequence ID" value="CAD7632466.1"/>
    <property type="molecule type" value="Genomic_DNA"/>
</dbReference>
<evidence type="ECO:0000256" key="2">
    <source>
        <dbReference type="ARBA" id="ARBA00022741"/>
    </source>
</evidence>
<dbReference type="GO" id="GO:0005524">
    <property type="term" value="F:ATP binding"/>
    <property type="evidence" value="ECO:0007669"/>
    <property type="project" value="UniProtKB-KW"/>
</dbReference>
<dbReference type="GO" id="GO:0004672">
    <property type="term" value="F:protein kinase activity"/>
    <property type="evidence" value="ECO:0007669"/>
    <property type="project" value="InterPro"/>
</dbReference>
<dbReference type="GO" id="GO:0005634">
    <property type="term" value="C:nucleus"/>
    <property type="evidence" value="ECO:0007669"/>
    <property type="project" value="TreeGrafter"/>
</dbReference>
<keyword evidence="1" id="KW-0808">Transferase</keyword>
<dbReference type="OrthoDB" id="4062651at2759"/>
<keyword evidence="2" id="KW-0547">Nucleotide-binding</keyword>
<keyword evidence="3" id="KW-0418">Kinase</keyword>
<gene>
    <name evidence="7" type="ORF">OSB1V03_LOCUS12869</name>
</gene>
<evidence type="ECO:0000313" key="7">
    <source>
        <dbReference type="EMBL" id="CAD7632466.1"/>
    </source>
</evidence>
<keyword evidence="5" id="KW-1133">Transmembrane helix</keyword>
<keyword evidence="8" id="KW-1185">Reference proteome</keyword>
<evidence type="ECO:0000256" key="5">
    <source>
        <dbReference type="SAM" id="Phobius"/>
    </source>
</evidence>
<reference evidence="7" key="1">
    <citation type="submission" date="2020-11" db="EMBL/GenBank/DDBJ databases">
        <authorList>
            <person name="Tran Van P."/>
        </authorList>
    </citation>
    <scope>NUCLEOTIDE SEQUENCE</scope>
</reference>
<dbReference type="GO" id="GO:0005737">
    <property type="term" value="C:cytoplasm"/>
    <property type="evidence" value="ECO:0007669"/>
    <property type="project" value="TreeGrafter"/>
</dbReference>
<evidence type="ECO:0000256" key="3">
    <source>
        <dbReference type="ARBA" id="ARBA00022777"/>
    </source>
</evidence>
<dbReference type="InterPro" id="IPR050339">
    <property type="entry name" value="CC_SR_Kinase"/>
</dbReference>
<keyword evidence="5" id="KW-0472">Membrane</keyword>